<evidence type="ECO:0000256" key="2">
    <source>
        <dbReference type="PIRSR" id="PIRSR000137-2"/>
    </source>
</evidence>
<feature type="binding site" evidence="2">
    <location>
        <begin position="19"/>
        <end position="20"/>
    </location>
    <ligand>
        <name>FAD</name>
        <dbReference type="ChEBI" id="CHEBI:57692"/>
    </ligand>
</feature>
<keyword evidence="2" id="KW-0285">Flavoprotein</keyword>
<gene>
    <name evidence="4" type="ORF">BU26DRAFT_543899</name>
</gene>
<evidence type="ECO:0000313" key="5">
    <source>
        <dbReference type="Proteomes" id="UP000800094"/>
    </source>
</evidence>
<dbReference type="Gene3D" id="3.50.50.60">
    <property type="entry name" value="FAD/NAD(P)-binding domain"/>
    <property type="match status" value="1"/>
</dbReference>
<feature type="binding site" evidence="2">
    <location>
        <position position="236"/>
    </location>
    <ligand>
        <name>FAD</name>
        <dbReference type="ChEBI" id="CHEBI:57692"/>
    </ligand>
</feature>
<dbReference type="InterPro" id="IPR000172">
    <property type="entry name" value="GMC_OxRdtase_N"/>
</dbReference>
<dbReference type="InterPro" id="IPR036188">
    <property type="entry name" value="FAD/NAD-bd_sf"/>
</dbReference>
<reference evidence="4" key="1">
    <citation type="journal article" date="2020" name="Stud. Mycol.">
        <title>101 Dothideomycetes genomes: a test case for predicting lifestyles and emergence of pathogens.</title>
        <authorList>
            <person name="Haridas S."/>
            <person name="Albert R."/>
            <person name="Binder M."/>
            <person name="Bloem J."/>
            <person name="Labutti K."/>
            <person name="Salamov A."/>
            <person name="Andreopoulos B."/>
            <person name="Baker S."/>
            <person name="Barry K."/>
            <person name="Bills G."/>
            <person name="Bluhm B."/>
            <person name="Cannon C."/>
            <person name="Castanera R."/>
            <person name="Culley D."/>
            <person name="Daum C."/>
            <person name="Ezra D."/>
            <person name="Gonzalez J."/>
            <person name="Henrissat B."/>
            <person name="Kuo A."/>
            <person name="Liang C."/>
            <person name="Lipzen A."/>
            <person name="Lutzoni F."/>
            <person name="Magnuson J."/>
            <person name="Mondo S."/>
            <person name="Nolan M."/>
            <person name="Ohm R."/>
            <person name="Pangilinan J."/>
            <person name="Park H.-J."/>
            <person name="Ramirez L."/>
            <person name="Alfaro M."/>
            <person name="Sun H."/>
            <person name="Tritt A."/>
            <person name="Yoshinaga Y."/>
            <person name="Zwiers L.-H."/>
            <person name="Turgeon B."/>
            <person name="Goodwin S."/>
            <person name="Spatafora J."/>
            <person name="Crous P."/>
            <person name="Grigoriev I."/>
        </authorList>
    </citation>
    <scope>NUCLEOTIDE SEQUENCE</scope>
    <source>
        <strain evidence="4">CBS 122368</strain>
    </source>
</reference>
<dbReference type="Pfam" id="PF05199">
    <property type="entry name" value="GMC_oxred_C"/>
    <property type="match status" value="1"/>
</dbReference>
<keyword evidence="2" id="KW-0274">FAD</keyword>
<sequence>MSTNEKGQEFDIVFAGGGTSACVAAGRLAAADPNLSILIIERGRNNLDDPTVTTPGIFFANLAPASQNTIFYKAEEEVALNSRARVVATGGTLGGGSSINAMMYTRAQGIDFDSFGMEGWDRESLIHYAKKLETIHLGEDFVQRSSSVHGFSGPIGISFGTHAPKAPQDDFLAAAESLGFPEIKDLQDFDSNNGFTRSAKFIGPDGIRQGAALRYVKPLLGDGGHPNLHILPETKVRRVLFEGKRAVGVEYEPEPAFLLQSTSLTKRITKVAKARKLVVVSSGALGTPSILERSGIGNKDLLKGFDIPVVSDLPGVGENYQDHQFVLCGYKTNLKPEETMNALLTGRKDISQALSEKDPCLGWNGLDIGGKLRMTEEEAAALGPEFKASWDKNFANEPSKPVMLMGVMAMYMGDAKMLDEPDRQYSTMASYTPYPYSRGSIHITSSDALIPPKLITGFLSDANDIDLKKQIWAYKKGRDIYRRTNAFAGELPIAHPKFRESSMAALSKGPLKEGGFGSAEERMAIPLVEYDEVDDRAIEQFIRENVETTWHSLGTCKMAPQERGGVVDKDLNVYGTEGLKCADMSIIPENVAANTCNTALIVGEKAADVIAKELGIVA</sequence>
<dbReference type="GO" id="GO:0050660">
    <property type="term" value="F:flavin adenine dinucleotide binding"/>
    <property type="evidence" value="ECO:0007669"/>
    <property type="project" value="InterPro"/>
</dbReference>
<dbReference type="PANTHER" id="PTHR11552">
    <property type="entry name" value="GLUCOSE-METHANOL-CHOLINE GMC OXIDOREDUCTASE"/>
    <property type="match status" value="1"/>
</dbReference>
<dbReference type="InterPro" id="IPR012132">
    <property type="entry name" value="GMC_OxRdtase"/>
</dbReference>
<dbReference type="SUPFAM" id="SSF54373">
    <property type="entry name" value="FAD-linked reductases, C-terminal domain"/>
    <property type="match status" value="1"/>
</dbReference>
<dbReference type="PROSITE" id="PS51257">
    <property type="entry name" value="PROKAR_LIPOPROTEIN"/>
    <property type="match status" value="1"/>
</dbReference>
<dbReference type="PANTHER" id="PTHR11552:SF78">
    <property type="entry name" value="GLUCOSE-METHANOL-CHOLINE OXIDOREDUCTASE N-TERMINAL DOMAIN-CONTAINING PROTEIN"/>
    <property type="match status" value="1"/>
</dbReference>
<name>A0A6A6HY99_9PLEO</name>
<keyword evidence="5" id="KW-1185">Reference proteome</keyword>
<evidence type="ECO:0000259" key="3">
    <source>
        <dbReference type="PROSITE" id="PS00624"/>
    </source>
</evidence>
<dbReference type="OrthoDB" id="269227at2759"/>
<dbReference type="GeneID" id="54585040"/>
<dbReference type="Proteomes" id="UP000800094">
    <property type="component" value="Unassembled WGS sequence"/>
</dbReference>
<dbReference type="AlphaFoldDB" id="A0A6A6HY99"/>
<evidence type="ECO:0000256" key="1">
    <source>
        <dbReference type="ARBA" id="ARBA00010790"/>
    </source>
</evidence>
<organism evidence="4 5">
    <name type="scientific">Trematosphaeria pertusa</name>
    <dbReference type="NCBI Taxonomy" id="390896"/>
    <lineage>
        <taxon>Eukaryota</taxon>
        <taxon>Fungi</taxon>
        <taxon>Dikarya</taxon>
        <taxon>Ascomycota</taxon>
        <taxon>Pezizomycotina</taxon>
        <taxon>Dothideomycetes</taxon>
        <taxon>Pleosporomycetidae</taxon>
        <taxon>Pleosporales</taxon>
        <taxon>Massarineae</taxon>
        <taxon>Trematosphaeriaceae</taxon>
        <taxon>Trematosphaeria</taxon>
    </lineage>
</organism>
<comment type="cofactor">
    <cofactor evidence="2">
        <name>FAD</name>
        <dbReference type="ChEBI" id="CHEBI:57692"/>
    </cofactor>
</comment>
<dbReference type="SUPFAM" id="SSF51905">
    <property type="entry name" value="FAD/NAD(P)-binding domain"/>
    <property type="match status" value="1"/>
</dbReference>
<feature type="binding site" evidence="2">
    <location>
        <begin position="550"/>
        <end position="551"/>
    </location>
    <ligand>
        <name>FAD</name>
        <dbReference type="ChEBI" id="CHEBI:57692"/>
    </ligand>
</feature>
<feature type="domain" description="Glucose-methanol-choline oxidoreductase N-terminal" evidence="3">
    <location>
        <begin position="283"/>
        <end position="297"/>
    </location>
</feature>
<dbReference type="PROSITE" id="PS00624">
    <property type="entry name" value="GMC_OXRED_2"/>
    <property type="match status" value="1"/>
</dbReference>
<evidence type="ECO:0000313" key="4">
    <source>
        <dbReference type="EMBL" id="KAF2242758.1"/>
    </source>
</evidence>
<protein>
    <submittedName>
        <fullName evidence="4">GMC oxidoreductase</fullName>
    </submittedName>
</protein>
<dbReference type="GO" id="GO:0016614">
    <property type="term" value="F:oxidoreductase activity, acting on CH-OH group of donors"/>
    <property type="evidence" value="ECO:0007669"/>
    <property type="project" value="InterPro"/>
</dbReference>
<accession>A0A6A6HY99</accession>
<dbReference type="Pfam" id="PF00732">
    <property type="entry name" value="GMC_oxred_N"/>
    <property type="match status" value="1"/>
</dbReference>
<dbReference type="PIRSF" id="PIRSF000137">
    <property type="entry name" value="Alcohol_oxidase"/>
    <property type="match status" value="1"/>
</dbReference>
<dbReference type="EMBL" id="ML987207">
    <property type="protein sequence ID" value="KAF2242758.1"/>
    <property type="molecule type" value="Genomic_DNA"/>
</dbReference>
<comment type="similarity">
    <text evidence="1">Belongs to the GMC oxidoreductase family.</text>
</comment>
<proteinExistence type="inferred from homology"/>
<dbReference type="RefSeq" id="XP_033677762.1">
    <property type="nucleotide sequence ID" value="XM_033831710.1"/>
</dbReference>
<dbReference type="InterPro" id="IPR007867">
    <property type="entry name" value="GMC_OxRtase_C"/>
</dbReference>
<dbReference type="Gene3D" id="3.30.560.10">
    <property type="entry name" value="Glucose Oxidase, domain 3"/>
    <property type="match status" value="1"/>
</dbReference>